<dbReference type="EMBL" id="JBIAFP010000032">
    <property type="protein sequence ID" value="MFE9230254.1"/>
    <property type="molecule type" value="Genomic_DNA"/>
</dbReference>
<dbReference type="Proteomes" id="UP001601288">
    <property type="component" value="Unassembled WGS sequence"/>
</dbReference>
<keyword evidence="2" id="KW-1185">Reference proteome</keyword>
<organism evidence="1 2">
    <name type="scientific">Streptomyces massasporeus</name>
    <dbReference type="NCBI Taxonomy" id="67324"/>
    <lineage>
        <taxon>Bacteria</taxon>
        <taxon>Bacillati</taxon>
        <taxon>Actinomycetota</taxon>
        <taxon>Actinomycetes</taxon>
        <taxon>Kitasatosporales</taxon>
        <taxon>Streptomycetaceae</taxon>
        <taxon>Streptomyces</taxon>
    </lineage>
</organism>
<proteinExistence type="predicted"/>
<gene>
    <name evidence="1" type="ORF">ACFYM3_37895</name>
</gene>
<evidence type="ECO:0000313" key="2">
    <source>
        <dbReference type="Proteomes" id="UP001601288"/>
    </source>
</evidence>
<sequence>MAVLLGLDRGRVLRVVLDLLGRRNVRDRLGVLSGVARRHGAADGGEARGRCRDLGAGGVGEGGEFAGVDDEIGAPLTESLARFAFPVDPGDVAFEFLGSVFNGGLGVQQGSARKFQVLRFCRLDHVDHGVQGVALEVGLAKDTGDVPAEGEELGDPRRAAHHIDGADLRRGLFPLRLV</sequence>
<reference evidence="1 2" key="1">
    <citation type="submission" date="2024-10" db="EMBL/GenBank/DDBJ databases">
        <title>The Natural Products Discovery Center: Release of the First 8490 Sequenced Strains for Exploring Actinobacteria Biosynthetic Diversity.</title>
        <authorList>
            <person name="Kalkreuter E."/>
            <person name="Kautsar S.A."/>
            <person name="Yang D."/>
            <person name="Bader C.D."/>
            <person name="Teijaro C.N."/>
            <person name="Fluegel L."/>
            <person name="Davis C.M."/>
            <person name="Simpson J.R."/>
            <person name="Lauterbach L."/>
            <person name="Steele A.D."/>
            <person name="Gui C."/>
            <person name="Meng S."/>
            <person name="Li G."/>
            <person name="Viehrig K."/>
            <person name="Ye F."/>
            <person name="Su P."/>
            <person name="Kiefer A.F."/>
            <person name="Nichols A."/>
            <person name="Cepeda A.J."/>
            <person name="Yan W."/>
            <person name="Fan B."/>
            <person name="Jiang Y."/>
            <person name="Adhikari A."/>
            <person name="Zheng C.-J."/>
            <person name="Schuster L."/>
            <person name="Cowan T.M."/>
            <person name="Smanski M.J."/>
            <person name="Chevrette M.G."/>
            <person name="De Carvalho L.P.S."/>
            <person name="Shen B."/>
        </authorList>
    </citation>
    <scope>NUCLEOTIDE SEQUENCE [LARGE SCALE GENOMIC DNA]</scope>
    <source>
        <strain evidence="1 2">NPDC007066</strain>
    </source>
</reference>
<dbReference type="RefSeq" id="WP_358289014.1">
    <property type="nucleotide sequence ID" value="NZ_JBEYGJ010000036.1"/>
</dbReference>
<evidence type="ECO:0000313" key="1">
    <source>
        <dbReference type="EMBL" id="MFE9230254.1"/>
    </source>
</evidence>
<name>A0ABW6LT58_9ACTN</name>
<accession>A0ABW6LT58</accession>
<protein>
    <submittedName>
        <fullName evidence="1">Uncharacterized protein</fullName>
    </submittedName>
</protein>
<comment type="caution">
    <text evidence="1">The sequence shown here is derived from an EMBL/GenBank/DDBJ whole genome shotgun (WGS) entry which is preliminary data.</text>
</comment>